<dbReference type="InterPro" id="IPR013766">
    <property type="entry name" value="Thioredoxin_domain"/>
</dbReference>
<organism evidence="4 5">
    <name type="scientific">Pinibacter aurantiacus</name>
    <dbReference type="NCBI Taxonomy" id="2851599"/>
    <lineage>
        <taxon>Bacteria</taxon>
        <taxon>Pseudomonadati</taxon>
        <taxon>Bacteroidota</taxon>
        <taxon>Chitinophagia</taxon>
        <taxon>Chitinophagales</taxon>
        <taxon>Chitinophagaceae</taxon>
        <taxon>Pinibacter</taxon>
    </lineage>
</organism>
<evidence type="ECO:0000313" key="5">
    <source>
        <dbReference type="Proteomes" id="UP000812270"/>
    </source>
</evidence>
<dbReference type="Pfam" id="PF02630">
    <property type="entry name" value="SCO1-SenC"/>
    <property type="match status" value="1"/>
</dbReference>
<protein>
    <submittedName>
        <fullName evidence="4">SCO family protein</fullName>
    </submittedName>
</protein>
<dbReference type="Proteomes" id="UP000812270">
    <property type="component" value="Unassembled WGS sequence"/>
</dbReference>
<proteinExistence type="predicted"/>
<feature type="domain" description="Thioredoxin" evidence="3">
    <location>
        <begin position="35"/>
        <end position="201"/>
    </location>
</feature>
<keyword evidence="1" id="KW-0186">Copper</keyword>
<dbReference type="RefSeq" id="WP_217790194.1">
    <property type="nucleotide sequence ID" value="NZ_JAHSPG010000002.1"/>
</dbReference>
<keyword evidence="1" id="KW-0479">Metal-binding</keyword>
<dbReference type="PANTHER" id="PTHR12151">
    <property type="entry name" value="ELECTRON TRANSPORT PROTIN SCO1/SENC FAMILY MEMBER"/>
    <property type="match status" value="1"/>
</dbReference>
<keyword evidence="5" id="KW-1185">Reference proteome</keyword>
<sequence>MKKKILIYSLFFILLFVGFVFALTRFIPGFGEVKLPVLSYVQPFSFKDQDGKLITQQNVMGKVYVAEYFFTTCKGICPKMNTNMKDVYNALKDENDFLILSHTVDPQTDSVGRMKVYADSLGANPSKWLFLTGPKDSLYYTARVSYLLDDPKNNNQNIEDQFIHTQFFALVDRSGRVRKIYDGLKKNELEEMEKDVKNLLKESDGGRFANGLFNNNPG</sequence>
<dbReference type="InterPro" id="IPR003782">
    <property type="entry name" value="SCO1/SenC"/>
</dbReference>
<accession>A0A9E2W7N2</accession>
<comment type="caution">
    <text evidence="4">The sequence shown here is derived from an EMBL/GenBank/DDBJ whole genome shotgun (WGS) entry which is preliminary data.</text>
</comment>
<evidence type="ECO:0000256" key="1">
    <source>
        <dbReference type="PIRSR" id="PIRSR603782-1"/>
    </source>
</evidence>
<evidence type="ECO:0000259" key="3">
    <source>
        <dbReference type="PROSITE" id="PS51352"/>
    </source>
</evidence>
<dbReference type="CDD" id="cd02968">
    <property type="entry name" value="SCO"/>
    <property type="match status" value="1"/>
</dbReference>
<reference evidence="4" key="1">
    <citation type="submission" date="2021-06" db="EMBL/GenBank/DDBJ databases">
        <authorList>
            <person name="Huq M.A."/>
        </authorList>
    </citation>
    <scope>NUCLEOTIDE SEQUENCE</scope>
    <source>
        <strain evidence="4">MAH-26</strain>
    </source>
</reference>
<feature type="binding site" evidence="1">
    <location>
        <position position="73"/>
    </location>
    <ligand>
        <name>Cu cation</name>
        <dbReference type="ChEBI" id="CHEBI:23378"/>
    </ligand>
</feature>
<feature type="binding site" evidence="1">
    <location>
        <position position="164"/>
    </location>
    <ligand>
        <name>Cu cation</name>
        <dbReference type="ChEBI" id="CHEBI:23378"/>
    </ligand>
</feature>
<evidence type="ECO:0000313" key="4">
    <source>
        <dbReference type="EMBL" id="MBV4356567.1"/>
    </source>
</evidence>
<feature type="binding site" evidence="1">
    <location>
        <position position="77"/>
    </location>
    <ligand>
        <name>Cu cation</name>
        <dbReference type="ChEBI" id="CHEBI:23378"/>
    </ligand>
</feature>
<dbReference type="AlphaFoldDB" id="A0A9E2W7N2"/>
<name>A0A9E2W7N2_9BACT</name>
<gene>
    <name evidence="4" type="ORF">KTO63_05350</name>
</gene>
<dbReference type="PROSITE" id="PS51352">
    <property type="entry name" value="THIOREDOXIN_2"/>
    <property type="match status" value="1"/>
</dbReference>
<keyword evidence="2" id="KW-1015">Disulfide bond</keyword>
<feature type="disulfide bond" description="Redox-active" evidence="2">
    <location>
        <begin position="73"/>
        <end position="77"/>
    </location>
</feature>
<dbReference type="GO" id="GO:0046872">
    <property type="term" value="F:metal ion binding"/>
    <property type="evidence" value="ECO:0007669"/>
    <property type="project" value="UniProtKB-KW"/>
</dbReference>
<dbReference type="PANTHER" id="PTHR12151:SF25">
    <property type="entry name" value="LINALOOL DEHYDRATASE_ISOMERASE DOMAIN-CONTAINING PROTEIN"/>
    <property type="match status" value="1"/>
</dbReference>
<evidence type="ECO:0000256" key="2">
    <source>
        <dbReference type="PIRSR" id="PIRSR603782-2"/>
    </source>
</evidence>
<dbReference type="EMBL" id="JAHSPG010000002">
    <property type="protein sequence ID" value="MBV4356567.1"/>
    <property type="molecule type" value="Genomic_DNA"/>
</dbReference>